<feature type="chain" id="PRO_5032471372" evidence="1">
    <location>
        <begin position="27"/>
        <end position="122"/>
    </location>
</feature>
<evidence type="ECO:0000313" key="3">
    <source>
        <dbReference type="Proteomes" id="UP000588068"/>
    </source>
</evidence>
<evidence type="ECO:0000256" key="1">
    <source>
        <dbReference type="SAM" id="SignalP"/>
    </source>
</evidence>
<dbReference type="EMBL" id="JACHHZ010000005">
    <property type="protein sequence ID" value="MBB6095135.1"/>
    <property type="molecule type" value="Genomic_DNA"/>
</dbReference>
<reference evidence="2 3" key="1">
    <citation type="submission" date="2020-08" db="EMBL/GenBank/DDBJ databases">
        <title>Genomic Encyclopedia of Type Strains, Phase IV (KMG-IV): sequencing the most valuable type-strain genomes for metagenomic binning, comparative biology and taxonomic classification.</title>
        <authorList>
            <person name="Goeker M."/>
        </authorList>
    </citation>
    <scope>NUCLEOTIDE SEQUENCE [LARGE SCALE GENOMIC DNA]</scope>
    <source>
        <strain evidence="2 3">DSM 26723</strain>
    </source>
</reference>
<gene>
    <name evidence="2" type="ORF">HNQ60_004025</name>
</gene>
<organism evidence="2 3">
    <name type="scientific">Povalibacter uvarum</name>
    <dbReference type="NCBI Taxonomy" id="732238"/>
    <lineage>
        <taxon>Bacteria</taxon>
        <taxon>Pseudomonadati</taxon>
        <taxon>Pseudomonadota</taxon>
        <taxon>Gammaproteobacteria</taxon>
        <taxon>Steroidobacterales</taxon>
        <taxon>Steroidobacteraceae</taxon>
        <taxon>Povalibacter</taxon>
    </lineage>
</organism>
<proteinExistence type="predicted"/>
<dbReference type="Proteomes" id="UP000588068">
    <property type="component" value="Unassembled WGS sequence"/>
</dbReference>
<feature type="signal peptide" evidence="1">
    <location>
        <begin position="1"/>
        <end position="26"/>
    </location>
</feature>
<evidence type="ECO:0000313" key="2">
    <source>
        <dbReference type="EMBL" id="MBB6095135.1"/>
    </source>
</evidence>
<dbReference type="AlphaFoldDB" id="A0A841HTF9"/>
<accession>A0A841HTF9</accession>
<sequence length="122" mass="12944">MTRRFARRAMLLAALATLASPIASQAAGTHGVDACMKKFINGQLPEGTTVRIGEPEGISGADFRLGSRPRIVVHAVGETTGKDYGSARCVVNRRGDLVAMYVGNVLVYAAGQRTDPMQVAVR</sequence>
<dbReference type="RefSeq" id="WP_184334540.1">
    <property type="nucleotide sequence ID" value="NZ_JACHHZ010000005.1"/>
</dbReference>
<name>A0A841HTF9_9GAMM</name>
<protein>
    <submittedName>
        <fullName evidence="2">Uncharacterized protein</fullName>
    </submittedName>
</protein>
<keyword evidence="1" id="KW-0732">Signal</keyword>
<keyword evidence="3" id="KW-1185">Reference proteome</keyword>
<comment type="caution">
    <text evidence="2">The sequence shown here is derived from an EMBL/GenBank/DDBJ whole genome shotgun (WGS) entry which is preliminary data.</text>
</comment>